<evidence type="ECO:0000259" key="1">
    <source>
        <dbReference type="Pfam" id="PF13336"/>
    </source>
</evidence>
<dbReference type="Gene3D" id="3.40.1080.10">
    <property type="entry name" value="Glutaconate Coenzyme A-transferase"/>
    <property type="match status" value="1"/>
</dbReference>
<dbReference type="GO" id="GO:0008775">
    <property type="term" value="F:acetate CoA-transferase activity"/>
    <property type="evidence" value="ECO:0007669"/>
    <property type="project" value="InterPro"/>
</dbReference>
<proteinExistence type="predicted"/>
<reference evidence="4 5" key="1">
    <citation type="submission" date="2019-11" db="EMBL/GenBank/DDBJ databases">
        <authorList>
            <person name="Holert J."/>
        </authorList>
    </citation>
    <scope>NUCLEOTIDE SEQUENCE [LARGE SCALE GENOMIC DNA]</scope>
    <source>
        <strain evidence="3">BC3_2A</strain>
        <strain evidence="2">SB11_1A</strain>
    </source>
</reference>
<dbReference type="RefSeq" id="WP_159268613.1">
    <property type="nucleotide sequence ID" value="NZ_CACSIK010000001.1"/>
</dbReference>
<dbReference type="EMBL" id="CACSIM010000002">
    <property type="protein sequence ID" value="CAA0097920.1"/>
    <property type="molecule type" value="Genomic_DNA"/>
</dbReference>
<dbReference type="Gene3D" id="3.40.1080.20">
    <property type="entry name" value="Acetyl-CoA hydrolase/transferase C-terminal domain"/>
    <property type="match status" value="1"/>
</dbReference>
<dbReference type="AlphaFoldDB" id="A0A5S9NIP2"/>
<evidence type="ECO:0000313" key="4">
    <source>
        <dbReference type="Proteomes" id="UP000435877"/>
    </source>
</evidence>
<evidence type="ECO:0000313" key="3">
    <source>
        <dbReference type="EMBL" id="CAA0097920.1"/>
    </source>
</evidence>
<evidence type="ECO:0000313" key="2">
    <source>
        <dbReference type="EMBL" id="CAA0090462.1"/>
    </source>
</evidence>
<organism evidence="2 4">
    <name type="scientific">Zhongshania aliphaticivorans</name>
    <dbReference type="NCBI Taxonomy" id="1470434"/>
    <lineage>
        <taxon>Bacteria</taxon>
        <taxon>Pseudomonadati</taxon>
        <taxon>Pseudomonadota</taxon>
        <taxon>Gammaproteobacteria</taxon>
        <taxon>Cellvibrionales</taxon>
        <taxon>Spongiibacteraceae</taxon>
        <taxon>Zhongshania</taxon>
    </lineage>
</organism>
<dbReference type="PANTHER" id="PTHR21432:SF20">
    <property type="entry name" value="ACETYL-COA HYDROLASE"/>
    <property type="match status" value="1"/>
</dbReference>
<accession>A0A5S9NIP2</accession>
<dbReference type="Pfam" id="PF13336">
    <property type="entry name" value="AcetylCoA_hyd_C"/>
    <property type="match status" value="1"/>
</dbReference>
<dbReference type="OrthoDB" id="9801795at2"/>
<dbReference type="InterPro" id="IPR037171">
    <property type="entry name" value="NagB/RpiA_transferase-like"/>
</dbReference>
<gene>
    <name evidence="2" type="ORF">IHBHHGIJ_02019</name>
    <name evidence="3" type="ORF">KFEGEMFD_01621</name>
</gene>
<dbReference type="PANTHER" id="PTHR21432">
    <property type="entry name" value="ACETYL-COA HYDROLASE-RELATED"/>
    <property type="match status" value="1"/>
</dbReference>
<evidence type="ECO:0000313" key="5">
    <source>
        <dbReference type="Proteomes" id="UP000439591"/>
    </source>
</evidence>
<feature type="domain" description="Acetyl-CoA hydrolase/transferase C-terminal" evidence="1">
    <location>
        <begin position="435"/>
        <end position="596"/>
    </location>
</feature>
<protein>
    <submittedName>
        <fullName evidence="2">Butanoate coenzyme A-transferase</fullName>
        <ecNumber evidence="2">2.8.3.-</ecNumber>
    </submittedName>
</protein>
<dbReference type="SUPFAM" id="SSF100950">
    <property type="entry name" value="NagB/RpiA/CoA transferase-like"/>
    <property type="match status" value="1"/>
</dbReference>
<dbReference type="Gene3D" id="3.30.750.70">
    <property type="entry name" value="4-hydroxybutyrate coenzyme like domains"/>
    <property type="match status" value="1"/>
</dbReference>
<sequence length="708" mass="78160">MRNEHTDFDLVDIEDCVDRIIRRVGKDLRVAMPLGLGKPVELIDAIYRRASADPSITLTILTALSLERPSEKDGIRARLLNPVFDRLYSQYSEPLYLQDERKGQVPANIKLCEFYFKAGSRIGHATAQRNYISSNYTHAARDVVAQGCNVVIQLLACENAKLSMSCNPDTSAELVSRLKDTGRDFVAVGVIHPDLPFMYGDAEVAVDQFDFLAKTKSSQYGLFPVPRLPPIPNTDYVIGLRASALIADGGTLQLGIGAMGDAIVQSILLRQQHNADYRELLSKFGVDQHNAQLVDEIGGRESFDQGLYGATEMFVEGFLHLFKAGILCRQVYDFWALQQLINLGRCKPSALDETCLEALADVGVRELRGKDFDSLQYHGFFREDCHYKEGRLFSASGESCPANMANPDSQQFMARHCLGSQLRNGKVLHGGFFLGSTDFYSSLRDMSKHERSMLAMCGVEKINQLDQNPRLFKAQRQAARFINTGLNVSLNGAVASDTLENGQVLSGVGGQYNFVAMAHQLDGGRSILMIRASRIQNGKAVSNILSHYGACTIPRHLRDIIITEYGIADLRSKTDEEVCIALINIADSRFQAELVAAGKAAGKLDKNYEIAPAFRQNFPDVINANMSWAQSKDLMPAFPFGCDFSDDELAAAATLKKISELSLLQKGRALISGGQDSKTSQRIISVLGLRENNLQARLLSRLIRGIKP</sequence>
<dbReference type="InterPro" id="IPR026888">
    <property type="entry name" value="AcetylCoA_hyd_C"/>
</dbReference>
<dbReference type="InterPro" id="IPR038460">
    <property type="entry name" value="AcetylCoA_hyd_C_sf"/>
</dbReference>
<dbReference type="EC" id="2.8.3.-" evidence="2"/>
<dbReference type="InterPro" id="IPR046433">
    <property type="entry name" value="ActCoA_hydro"/>
</dbReference>
<keyword evidence="2" id="KW-0808">Transferase</keyword>
<dbReference type="Proteomes" id="UP000439591">
    <property type="component" value="Unassembled WGS sequence"/>
</dbReference>
<name>A0A5S9NIP2_9GAMM</name>
<dbReference type="EMBL" id="CACSIK010000001">
    <property type="protein sequence ID" value="CAA0090462.1"/>
    <property type="molecule type" value="Genomic_DNA"/>
</dbReference>
<keyword evidence="4" id="KW-1185">Reference proteome</keyword>
<dbReference type="Proteomes" id="UP000435877">
    <property type="component" value="Unassembled WGS sequence"/>
</dbReference>
<dbReference type="GO" id="GO:0006083">
    <property type="term" value="P:acetate metabolic process"/>
    <property type="evidence" value="ECO:0007669"/>
    <property type="project" value="InterPro"/>
</dbReference>